<accession>A0A9Q4PXJ7</accession>
<comment type="caution">
    <text evidence="3">The sequence shown here is derived from an EMBL/GenBank/DDBJ whole genome shotgun (WGS) entry which is preliminary data.</text>
</comment>
<keyword evidence="2" id="KW-0472">Membrane</keyword>
<organism evidence="3 4">
    <name type="scientific">Methanogenium marinum</name>
    <dbReference type="NCBI Taxonomy" id="348610"/>
    <lineage>
        <taxon>Archaea</taxon>
        <taxon>Methanobacteriati</taxon>
        <taxon>Methanobacteriota</taxon>
        <taxon>Stenosarchaea group</taxon>
        <taxon>Methanomicrobia</taxon>
        <taxon>Methanomicrobiales</taxon>
        <taxon>Methanomicrobiaceae</taxon>
        <taxon>Methanogenium</taxon>
    </lineage>
</organism>
<gene>
    <name evidence="3" type="ORF">L0665_08845</name>
</gene>
<dbReference type="RefSeq" id="WP_274925327.1">
    <property type="nucleotide sequence ID" value="NZ_JAKELO010000002.1"/>
</dbReference>
<reference evidence="3" key="1">
    <citation type="submission" date="2022-01" db="EMBL/GenBank/DDBJ databases">
        <title>Draft genome of Methanogenium marinum DSM 15558.</title>
        <authorList>
            <person name="Chen S.-C."/>
            <person name="You Y.-T."/>
        </authorList>
    </citation>
    <scope>NUCLEOTIDE SEQUENCE</scope>
    <source>
        <strain evidence="3">DSM 15558</strain>
    </source>
</reference>
<evidence type="ECO:0000313" key="4">
    <source>
        <dbReference type="Proteomes" id="UP001143747"/>
    </source>
</evidence>
<sequence length="235" mass="26334">MAEDKENNVSPPSETPGEAAPREEEVQKETPVAPSPDAAVISEEERQKIIGEERRRVKEEQKLQEEAVKTYKMDHKNDRKKKFGFFKGLLLLIVLIVAAVAVGYLTFDAYGNQSPWGNSYPYVATYDVLLPDSSEVFFGNVQVLAVSSGNDVTLKIGNERQILSIGTPVEFQPAHMTVKMYGLIWRENDYHLTVTYRGLVQNQLDFLISARTSEPPMSSWMTGLIVPSKATVRPV</sequence>
<dbReference type="Proteomes" id="UP001143747">
    <property type="component" value="Unassembled WGS sequence"/>
</dbReference>
<keyword evidence="4" id="KW-1185">Reference proteome</keyword>
<keyword evidence="2" id="KW-0812">Transmembrane</keyword>
<evidence type="ECO:0000313" key="3">
    <source>
        <dbReference type="EMBL" id="MDE4908711.1"/>
    </source>
</evidence>
<evidence type="ECO:0000256" key="2">
    <source>
        <dbReference type="SAM" id="Phobius"/>
    </source>
</evidence>
<feature type="transmembrane region" description="Helical" evidence="2">
    <location>
        <begin position="85"/>
        <end position="107"/>
    </location>
</feature>
<name>A0A9Q4PXJ7_9EURY</name>
<proteinExistence type="predicted"/>
<dbReference type="AlphaFoldDB" id="A0A9Q4PXJ7"/>
<dbReference type="EMBL" id="JAKELO010000002">
    <property type="protein sequence ID" value="MDE4908711.1"/>
    <property type="molecule type" value="Genomic_DNA"/>
</dbReference>
<keyword evidence="2" id="KW-1133">Transmembrane helix</keyword>
<protein>
    <submittedName>
        <fullName evidence="3">Uncharacterized protein</fullName>
    </submittedName>
</protein>
<evidence type="ECO:0000256" key="1">
    <source>
        <dbReference type="SAM" id="MobiDB-lite"/>
    </source>
</evidence>
<feature type="region of interest" description="Disordered" evidence="1">
    <location>
        <begin position="1"/>
        <end position="46"/>
    </location>
</feature>